<proteinExistence type="predicted"/>
<dbReference type="GO" id="GO:0005737">
    <property type="term" value="C:cytoplasm"/>
    <property type="evidence" value="ECO:0007669"/>
    <property type="project" value="TreeGrafter"/>
</dbReference>
<dbReference type="InterPro" id="IPR050219">
    <property type="entry name" value="DnaG_primase"/>
</dbReference>
<accession>T1C8J0</accession>
<dbReference type="InterPro" id="IPR006171">
    <property type="entry name" value="TOPRIM_dom"/>
</dbReference>
<sequence>MLINPPLDFELKDVDDEHPYLKDRGFHAQTIRHFGLGVCSRGLMKGRVVIPLHDAIGRLVGYAGRVVDDTTISDDNPRYRLPGRREREGRIIEFKKSLLLYNQHRLKQPLNDIIVVEGFTSVWWLTQWGYSSVVALFGSDCSEEQARLIVHATAPDGRVWIFPDTDAAGEKGAMVMLARISPHRWTR</sequence>
<feature type="domain" description="Toprim" evidence="1">
    <location>
        <begin position="112"/>
        <end position="176"/>
    </location>
</feature>
<feature type="non-terminal residue" evidence="2">
    <location>
        <position position="187"/>
    </location>
</feature>
<dbReference type="GO" id="GO:0006269">
    <property type="term" value="P:DNA replication, synthesis of primer"/>
    <property type="evidence" value="ECO:0007669"/>
    <property type="project" value="TreeGrafter"/>
</dbReference>
<dbReference type="PANTHER" id="PTHR30313">
    <property type="entry name" value="DNA PRIMASE"/>
    <property type="match status" value="1"/>
</dbReference>
<dbReference type="PANTHER" id="PTHR30313:SF2">
    <property type="entry name" value="DNA PRIMASE"/>
    <property type="match status" value="1"/>
</dbReference>
<evidence type="ECO:0000313" key="2">
    <source>
        <dbReference type="EMBL" id="EQD77313.1"/>
    </source>
</evidence>
<dbReference type="Gene3D" id="3.40.1360.10">
    <property type="match status" value="1"/>
</dbReference>
<reference evidence="2" key="2">
    <citation type="journal article" date="2014" name="ISME J.">
        <title>Microbial stratification in low pH oxic and suboxic macroscopic growths along an acid mine drainage.</title>
        <authorList>
            <person name="Mendez-Garcia C."/>
            <person name="Mesa V."/>
            <person name="Sprenger R.R."/>
            <person name="Richter M."/>
            <person name="Diez M.S."/>
            <person name="Solano J."/>
            <person name="Bargiela R."/>
            <person name="Golyshina O.V."/>
            <person name="Manteca A."/>
            <person name="Ramos J.L."/>
            <person name="Gallego J.R."/>
            <person name="Llorente I."/>
            <person name="Martins Dos Santos V.A."/>
            <person name="Jensen O.N."/>
            <person name="Pelaez A.I."/>
            <person name="Sanchez J."/>
            <person name="Ferrer M."/>
        </authorList>
    </citation>
    <scope>NUCLEOTIDE SEQUENCE</scope>
</reference>
<dbReference type="SUPFAM" id="SSF56731">
    <property type="entry name" value="DNA primase core"/>
    <property type="match status" value="1"/>
</dbReference>
<organism evidence="2">
    <name type="scientific">mine drainage metagenome</name>
    <dbReference type="NCBI Taxonomy" id="410659"/>
    <lineage>
        <taxon>unclassified sequences</taxon>
        <taxon>metagenomes</taxon>
        <taxon>ecological metagenomes</taxon>
    </lineage>
</organism>
<dbReference type="AlphaFoldDB" id="T1C8J0"/>
<comment type="caution">
    <text evidence="2">The sequence shown here is derived from an EMBL/GenBank/DDBJ whole genome shotgun (WGS) entry which is preliminary data.</text>
</comment>
<gene>
    <name evidence="2" type="ORF">B1A_03024</name>
</gene>
<protein>
    <submittedName>
        <fullName evidence="2">DNA primase</fullName>
    </submittedName>
</protein>
<dbReference type="EMBL" id="AUZX01002223">
    <property type="protein sequence ID" value="EQD77313.1"/>
    <property type="molecule type" value="Genomic_DNA"/>
</dbReference>
<evidence type="ECO:0000259" key="1">
    <source>
        <dbReference type="Pfam" id="PF13662"/>
    </source>
</evidence>
<dbReference type="Pfam" id="PF13662">
    <property type="entry name" value="Toprim_4"/>
    <property type="match status" value="1"/>
</dbReference>
<reference evidence="2" key="1">
    <citation type="submission" date="2013-08" db="EMBL/GenBank/DDBJ databases">
        <authorList>
            <person name="Mendez C."/>
            <person name="Richter M."/>
            <person name="Ferrer M."/>
            <person name="Sanchez J."/>
        </authorList>
    </citation>
    <scope>NUCLEOTIDE SEQUENCE</scope>
</reference>
<name>T1C8J0_9ZZZZ</name>